<feature type="transmembrane region" description="Helical" evidence="1">
    <location>
        <begin position="101"/>
        <end position="118"/>
    </location>
</feature>
<feature type="transmembrane region" description="Helical" evidence="1">
    <location>
        <begin position="244"/>
        <end position="263"/>
    </location>
</feature>
<keyword evidence="1" id="KW-0472">Membrane</keyword>
<dbReference type="PANTHER" id="PTHR35329:SF1">
    <property type="entry name" value="CHITIN SYNTHASE EXPORT CHAPERONE"/>
    <property type="match status" value="1"/>
</dbReference>
<feature type="transmembrane region" description="Helical" evidence="1">
    <location>
        <begin position="275"/>
        <end position="296"/>
    </location>
</feature>
<feature type="transmembrane region" description="Helical" evidence="1">
    <location>
        <begin position="130"/>
        <end position="154"/>
    </location>
</feature>
<feature type="transmembrane region" description="Helical" evidence="1">
    <location>
        <begin position="206"/>
        <end position="232"/>
    </location>
</feature>
<dbReference type="PANTHER" id="PTHR35329">
    <property type="entry name" value="CHITIN SYNTHASE EXPORT CHAPERONE"/>
    <property type="match status" value="1"/>
</dbReference>
<gene>
    <name evidence="2" type="ORF">DFH05DRAFT_1534318</name>
</gene>
<dbReference type="GO" id="GO:0005789">
    <property type="term" value="C:endoplasmic reticulum membrane"/>
    <property type="evidence" value="ECO:0007669"/>
    <property type="project" value="TreeGrafter"/>
</dbReference>
<dbReference type="EMBL" id="JANVFU010000004">
    <property type="protein sequence ID" value="KAJ3746423.1"/>
    <property type="molecule type" value="Genomic_DNA"/>
</dbReference>
<name>A0A9W8TZL3_9AGAR</name>
<organism evidence="2 3">
    <name type="scientific">Lentinula detonsa</name>
    <dbReference type="NCBI Taxonomy" id="2804962"/>
    <lineage>
        <taxon>Eukaryota</taxon>
        <taxon>Fungi</taxon>
        <taxon>Dikarya</taxon>
        <taxon>Basidiomycota</taxon>
        <taxon>Agaricomycotina</taxon>
        <taxon>Agaricomycetes</taxon>
        <taxon>Agaricomycetidae</taxon>
        <taxon>Agaricales</taxon>
        <taxon>Marasmiineae</taxon>
        <taxon>Omphalotaceae</taxon>
        <taxon>Lentinula</taxon>
    </lineage>
</organism>
<dbReference type="GO" id="GO:0006457">
    <property type="term" value="P:protein folding"/>
    <property type="evidence" value="ECO:0007669"/>
    <property type="project" value="TreeGrafter"/>
</dbReference>
<dbReference type="AlphaFoldDB" id="A0A9W8TZL3"/>
<evidence type="ECO:0000313" key="2">
    <source>
        <dbReference type="EMBL" id="KAJ3746423.1"/>
    </source>
</evidence>
<dbReference type="Proteomes" id="UP001142393">
    <property type="component" value="Unassembled WGS sequence"/>
</dbReference>
<keyword evidence="3" id="KW-1185">Reference proteome</keyword>
<keyword evidence="1" id="KW-0812">Transmembrane</keyword>
<sequence>MSRFGDFGDICTNVPSYTWCNLFYRQLSETSNLSSILTGVSSNPTSAPVGVNPSCGIPRVGSNGSVGNIGNIVVCALSMIVVIVLISLTERRKAAVGRVELRNLLVMYFITLPFQLITNGSLLEQGSTVLVVLTAIHAALVATLFWALLANALVSTQVVEDGTMASLAPFYILSFLIFGGTLYIALDVALGITQTLGPSSNPAELLSIPLFIMTSFWPLLAAILYLSIMLYIILAMLKESRPTLYYILAGVAFVFSQLAWFLLGKVICVSSGSKLDGSFLATILETITVVLIFFGWKSITEGAWDETYY</sequence>
<accession>A0A9W8TZL3</accession>
<dbReference type="GO" id="GO:0051082">
    <property type="term" value="F:unfolded protein binding"/>
    <property type="evidence" value="ECO:0007669"/>
    <property type="project" value="TreeGrafter"/>
</dbReference>
<feature type="transmembrane region" description="Helical" evidence="1">
    <location>
        <begin position="166"/>
        <end position="186"/>
    </location>
</feature>
<dbReference type="Pfam" id="PF12271">
    <property type="entry name" value="Chs7"/>
    <property type="match status" value="1"/>
</dbReference>
<dbReference type="InterPro" id="IPR022057">
    <property type="entry name" value="Chs7"/>
</dbReference>
<protein>
    <submittedName>
        <fullName evidence="2">Chitin synthase III catalytic subunit</fullName>
    </submittedName>
</protein>
<feature type="transmembrane region" description="Helical" evidence="1">
    <location>
        <begin position="69"/>
        <end position="89"/>
    </location>
</feature>
<comment type="caution">
    <text evidence="2">The sequence shown here is derived from an EMBL/GenBank/DDBJ whole genome shotgun (WGS) entry which is preliminary data.</text>
</comment>
<evidence type="ECO:0000256" key="1">
    <source>
        <dbReference type="SAM" id="Phobius"/>
    </source>
</evidence>
<proteinExistence type="predicted"/>
<keyword evidence="1" id="KW-1133">Transmembrane helix</keyword>
<evidence type="ECO:0000313" key="3">
    <source>
        <dbReference type="Proteomes" id="UP001142393"/>
    </source>
</evidence>
<reference evidence="2 3" key="1">
    <citation type="journal article" date="2023" name="Proc. Natl. Acad. Sci. U.S.A.">
        <title>A global phylogenomic analysis of the shiitake genus Lentinula.</title>
        <authorList>
            <person name="Sierra-Patev S."/>
            <person name="Min B."/>
            <person name="Naranjo-Ortiz M."/>
            <person name="Looney B."/>
            <person name="Konkel Z."/>
            <person name="Slot J.C."/>
            <person name="Sakamoto Y."/>
            <person name="Steenwyk J.L."/>
            <person name="Rokas A."/>
            <person name="Carro J."/>
            <person name="Camarero S."/>
            <person name="Ferreira P."/>
            <person name="Molpeceres G."/>
            <person name="Ruiz-Duenas F.J."/>
            <person name="Serrano A."/>
            <person name="Henrissat B."/>
            <person name="Drula E."/>
            <person name="Hughes K.W."/>
            <person name="Mata J.L."/>
            <person name="Ishikawa N.K."/>
            <person name="Vargas-Isla R."/>
            <person name="Ushijima S."/>
            <person name="Smith C.A."/>
            <person name="Donoghue J."/>
            <person name="Ahrendt S."/>
            <person name="Andreopoulos W."/>
            <person name="He G."/>
            <person name="LaButti K."/>
            <person name="Lipzen A."/>
            <person name="Ng V."/>
            <person name="Riley R."/>
            <person name="Sandor L."/>
            <person name="Barry K."/>
            <person name="Martinez A.T."/>
            <person name="Xiao Y."/>
            <person name="Gibbons J.G."/>
            <person name="Terashima K."/>
            <person name="Grigoriev I.V."/>
            <person name="Hibbett D."/>
        </authorList>
    </citation>
    <scope>NUCLEOTIDE SEQUENCE [LARGE SCALE GENOMIC DNA]</scope>
    <source>
        <strain evidence="2 3">TFB7810</strain>
    </source>
</reference>